<keyword evidence="3" id="KW-1185">Reference proteome</keyword>
<feature type="transmembrane region" description="Helical" evidence="1">
    <location>
        <begin position="39"/>
        <end position="57"/>
    </location>
</feature>
<gene>
    <name evidence="2" type="ORF">ACCUM_1466</name>
</gene>
<keyword evidence="1" id="KW-0472">Membrane</keyword>
<evidence type="ECO:0000313" key="3">
    <source>
        <dbReference type="Proteomes" id="UP000306324"/>
    </source>
</evidence>
<dbReference type="AlphaFoldDB" id="A0A5S4ET08"/>
<accession>A0A5S4ET08</accession>
<keyword evidence="1" id="KW-0812">Transmembrane</keyword>
<keyword evidence="1" id="KW-1133">Transmembrane helix</keyword>
<evidence type="ECO:0000256" key="1">
    <source>
        <dbReference type="SAM" id="Phobius"/>
    </source>
</evidence>
<protein>
    <submittedName>
        <fullName evidence="2">Type II secretion envelope pseudopilin protein</fullName>
    </submittedName>
</protein>
<reference evidence="2 3" key="1">
    <citation type="submission" date="2019-04" db="EMBL/GenBank/DDBJ databases">
        <title>A novel phosphate-accumulating bacterium identified in bioreactor for phosphate removal from wastewater.</title>
        <authorList>
            <person name="Kotlyarov R.Y."/>
            <person name="Beletsky A.V."/>
            <person name="Kallistova A.Y."/>
            <person name="Dorofeev A.G."/>
            <person name="Nikolaev Y.Y."/>
            <person name="Pimenov N.V."/>
            <person name="Ravin N.V."/>
            <person name="Mardanov A.V."/>
        </authorList>
    </citation>
    <scope>NUCLEOTIDE SEQUENCE [LARGE SCALE GENOMIC DNA]</scope>
    <source>
        <strain evidence="2 3">Bin19</strain>
    </source>
</reference>
<dbReference type="Proteomes" id="UP000306324">
    <property type="component" value="Unassembled WGS sequence"/>
</dbReference>
<organism evidence="2 3">
    <name type="scientific">Candidatus Accumulibacter phosphatis</name>
    <dbReference type="NCBI Taxonomy" id="327160"/>
    <lineage>
        <taxon>Bacteria</taxon>
        <taxon>Pseudomonadati</taxon>
        <taxon>Pseudomonadota</taxon>
        <taxon>Betaproteobacteria</taxon>
        <taxon>Candidatus Accumulibacter</taxon>
    </lineage>
</organism>
<name>A0A5S4ET08_9PROT</name>
<proteinExistence type="predicted"/>
<sequence length="345" mass="37328">MRRLATRLRTSIRRRSSTRVKHVRPEYCARIGQQRQSGIALLAMLTLLTLWGLYLFIGQLSALQLKMAGERNTEAALTEAKHALIGRAATDQNRPGSLPCPAIDETGVSPLLIGNQCPSYIGRLPWKTLRVSDLRDQSGERLWYALAPALRDDDSAQPINSQTLPELTLDGKSGIAAIVFSPGVPLSVHNGRPSNSVADYLDGSNNDGDYAFVSGPLSPTFNDRVLSISCGDLFRAVNQRVLGEVRGPADNPVGPPTYALRRYHAEHATFPWADKDGDGFGDVDTTVGKLPNNDLVLPNSLAWLGTNGWLPLITYQRLSPNSARVGIVGSSNTLNVLPCPGSPCP</sequence>
<evidence type="ECO:0000313" key="2">
    <source>
        <dbReference type="EMBL" id="TMQ78494.1"/>
    </source>
</evidence>
<comment type="caution">
    <text evidence="2">The sequence shown here is derived from an EMBL/GenBank/DDBJ whole genome shotgun (WGS) entry which is preliminary data.</text>
</comment>
<dbReference type="EMBL" id="SWAD01000006">
    <property type="protein sequence ID" value="TMQ78494.1"/>
    <property type="molecule type" value="Genomic_DNA"/>
</dbReference>